<reference evidence="9 10" key="1">
    <citation type="submission" date="2020-03" db="EMBL/GenBank/DDBJ databases">
        <authorList>
            <person name="Kim M.K."/>
        </authorList>
    </citation>
    <scope>NUCLEOTIDE SEQUENCE [LARGE SCALE GENOMIC DNA]</scope>
    <source>
        <strain evidence="9 10">BT328</strain>
    </source>
</reference>
<name>A0A6G9AZC8_9BACT</name>
<feature type="transmembrane region" description="Helical" evidence="6">
    <location>
        <begin position="336"/>
        <end position="355"/>
    </location>
</feature>
<dbReference type="PANTHER" id="PTHR30572:SF18">
    <property type="entry name" value="ABC-TYPE MACROLIDE FAMILY EXPORT SYSTEM PERMEASE COMPONENT 2"/>
    <property type="match status" value="1"/>
</dbReference>
<comment type="subcellular location">
    <subcellularLocation>
        <location evidence="1">Cell membrane</location>
        <topology evidence="1">Multi-pass membrane protein</topology>
    </subcellularLocation>
</comment>
<organism evidence="9 10">
    <name type="scientific">Spirosoma aureum</name>
    <dbReference type="NCBI Taxonomy" id="2692134"/>
    <lineage>
        <taxon>Bacteria</taxon>
        <taxon>Pseudomonadati</taxon>
        <taxon>Bacteroidota</taxon>
        <taxon>Cytophagia</taxon>
        <taxon>Cytophagales</taxon>
        <taxon>Cytophagaceae</taxon>
        <taxon>Spirosoma</taxon>
    </lineage>
</organism>
<feature type="transmembrane region" description="Helical" evidence="6">
    <location>
        <begin position="718"/>
        <end position="737"/>
    </location>
</feature>
<dbReference type="Pfam" id="PF02687">
    <property type="entry name" value="FtsX"/>
    <property type="match status" value="2"/>
</dbReference>
<evidence type="ECO:0000313" key="10">
    <source>
        <dbReference type="Proteomes" id="UP000501802"/>
    </source>
</evidence>
<feature type="domain" description="MacB-like periplasmic core" evidence="8">
    <location>
        <begin position="431"/>
        <end position="632"/>
    </location>
</feature>
<dbReference type="AlphaFoldDB" id="A0A6G9AZC8"/>
<evidence type="ECO:0000256" key="6">
    <source>
        <dbReference type="SAM" id="Phobius"/>
    </source>
</evidence>
<dbReference type="InterPro" id="IPR050250">
    <property type="entry name" value="Macrolide_Exporter_MacB"/>
</dbReference>
<evidence type="ECO:0000259" key="7">
    <source>
        <dbReference type="Pfam" id="PF02687"/>
    </source>
</evidence>
<evidence type="ECO:0000259" key="8">
    <source>
        <dbReference type="Pfam" id="PF12704"/>
    </source>
</evidence>
<keyword evidence="2" id="KW-1003">Cell membrane</keyword>
<dbReference type="Proteomes" id="UP000501802">
    <property type="component" value="Chromosome"/>
</dbReference>
<evidence type="ECO:0000256" key="2">
    <source>
        <dbReference type="ARBA" id="ARBA00022475"/>
    </source>
</evidence>
<feature type="domain" description="ABC3 transporter permease C-terminal" evidence="7">
    <location>
        <begin position="669"/>
        <end position="782"/>
    </location>
</feature>
<dbReference type="Pfam" id="PF12704">
    <property type="entry name" value="MacB_PCD"/>
    <property type="match status" value="2"/>
</dbReference>
<dbReference type="EMBL" id="CP050063">
    <property type="protein sequence ID" value="QIP17754.1"/>
    <property type="molecule type" value="Genomic_DNA"/>
</dbReference>
<dbReference type="PANTHER" id="PTHR30572">
    <property type="entry name" value="MEMBRANE COMPONENT OF TRANSPORTER-RELATED"/>
    <property type="match status" value="1"/>
</dbReference>
<evidence type="ECO:0000256" key="5">
    <source>
        <dbReference type="ARBA" id="ARBA00023136"/>
    </source>
</evidence>
<accession>A0A6G9AZC8</accession>
<feature type="domain" description="ABC3 transporter permease C-terminal" evidence="7">
    <location>
        <begin position="287"/>
        <end position="402"/>
    </location>
</feature>
<dbReference type="GO" id="GO:0005886">
    <property type="term" value="C:plasma membrane"/>
    <property type="evidence" value="ECO:0007669"/>
    <property type="project" value="UniProtKB-SubCell"/>
</dbReference>
<feature type="transmembrane region" description="Helical" evidence="6">
    <location>
        <begin position="21"/>
        <end position="41"/>
    </location>
</feature>
<feature type="transmembrane region" description="Helical" evidence="6">
    <location>
        <begin position="375"/>
        <end position="398"/>
    </location>
</feature>
<keyword evidence="3 6" id="KW-0812">Transmembrane</keyword>
<dbReference type="InterPro" id="IPR025857">
    <property type="entry name" value="MacB_PCD"/>
</dbReference>
<evidence type="ECO:0000313" key="9">
    <source>
        <dbReference type="EMBL" id="QIP17754.1"/>
    </source>
</evidence>
<dbReference type="InterPro" id="IPR003838">
    <property type="entry name" value="ABC3_permease_C"/>
</dbReference>
<feature type="transmembrane region" description="Helical" evidence="6">
    <location>
        <begin position="281"/>
        <end position="303"/>
    </location>
</feature>
<keyword evidence="10" id="KW-1185">Reference proteome</keyword>
<keyword evidence="4 6" id="KW-1133">Transmembrane helix</keyword>
<feature type="domain" description="MacB-like periplasmic core" evidence="8">
    <location>
        <begin position="20"/>
        <end position="237"/>
    </location>
</feature>
<keyword evidence="5 6" id="KW-0472">Membrane</keyword>
<feature type="transmembrane region" description="Helical" evidence="6">
    <location>
        <begin position="749"/>
        <end position="770"/>
    </location>
</feature>
<proteinExistence type="predicted"/>
<evidence type="ECO:0000256" key="4">
    <source>
        <dbReference type="ARBA" id="ARBA00022989"/>
    </source>
</evidence>
<feature type="transmembrane region" description="Helical" evidence="6">
    <location>
        <begin position="419"/>
        <end position="443"/>
    </location>
</feature>
<sequence length="789" mass="87949">MIRNYFKIAWRNLIRNKAFSVINISGLTLGMASSLLIFLWIQDELSIGTQYENSADLYRIMENEIADGRIVTDEDTPGILADELKKQFPEVVYAAGFSSPEQHVLTVGEKATRQTGHFVGSDWLTMYSIPLVAGTYANALNSPNSLAISRKIAEIYFGNPQAALGKSIRFDSWNDYQVTAVFDNLPASSPDKYDFLLNWQKYLKREPWLDQWENAGPGTRLQLRPDANPAVVDAKLKTFLKGRNKDIGPNFNIQLFLQPESEAYLYSNFKNGHRDGGRIEYVRLFVIVAVFLLFIACINFMNLATARSVKRAREVGVRKVVGAKRASLMGQFMGEAMLLTTLALGLAIGLVALVLPVFNQLTDKHLILPFNQPLLWIGLPVLLVVTGALAGSYPALFLSSLKPVLVLKGTLRLGAGAQLFRRGLVVFQFVLSMLLIIGTVVIYRQLHYIQTKNLGYDRENLIRIQGEGEIAQKFQLFKQELLQKPGIQSVSHIQTSPLQNGNTTDGVNWVGKDPTSAIQFNNTWVGYDFAKTMKVNIIRGRDFSPSFGTDSSNYLINQAAAKRIGYKDPIGQPLSFGQKPGTIVGLIEDFHFNSLHNPIRPLIIRLAETWNHDNILIRTKPGQTEQALASVEKLCHRLNPKFPFAYSFVDSDFATLYKSETVVGTLATVFAFLAIFIACLGLFGLAAFTTEQRTKEIGVRKVLGASVYSIATLLSKDFLKLVLVAIVTASPIAWYVMNQWLQNFAYKITISWWVFVLAGFLAIGIALLTVSFQSIKAALMNPVKSLRSE</sequence>
<dbReference type="GO" id="GO:0022857">
    <property type="term" value="F:transmembrane transporter activity"/>
    <property type="evidence" value="ECO:0007669"/>
    <property type="project" value="TreeGrafter"/>
</dbReference>
<feature type="transmembrane region" description="Helical" evidence="6">
    <location>
        <begin position="666"/>
        <end position="688"/>
    </location>
</feature>
<evidence type="ECO:0000256" key="3">
    <source>
        <dbReference type="ARBA" id="ARBA00022692"/>
    </source>
</evidence>
<gene>
    <name evidence="9" type="ORF">G8759_09865</name>
</gene>
<evidence type="ECO:0000256" key="1">
    <source>
        <dbReference type="ARBA" id="ARBA00004651"/>
    </source>
</evidence>
<dbReference type="KEGG" id="spib:G8759_09865"/>
<protein>
    <submittedName>
        <fullName evidence="9">FtsX-like permease family protein</fullName>
    </submittedName>
</protein>